<name>A0ABD6EQG6_9BILA</name>
<organism evidence="3 4">
    <name type="scientific">Gnathostoma spinigerum</name>
    <dbReference type="NCBI Taxonomy" id="75299"/>
    <lineage>
        <taxon>Eukaryota</taxon>
        <taxon>Metazoa</taxon>
        <taxon>Ecdysozoa</taxon>
        <taxon>Nematoda</taxon>
        <taxon>Chromadorea</taxon>
        <taxon>Rhabditida</taxon>
        <taxon>Spirurina</taxon>
        <taxon>Gnathostomatomorpha</taxon>
        <taxon>Gnathostomatoidea</taxon>
        <taxon>Gnathostomatidae</taxon>
        <taxon>Gnathostoma</taxon>
    </lineage>
</organism>
<evidence type="ECO:0000313" key="3">
    <source>
        <dbReference type="EMBL" id="MFH4982098.1"/>
    </source>
</evidence>
<protein>
    <recommendedName>
        <fullName evidence="2">Folliculin-interacting protein middle domain-containing protein</fullName>
    </recommendedName>
</protein>
<evidence type="ECO:0000313" key="4">
    <source>
        <dbReference type="Proteomes" id="UP001608902"/>
    </source>
</evidence>
<evidence type="ECO:0000259" key="2">
    <source>
        <dbReference type="Pfam" id="PF14637"/>
    </source>
</evidence>
<accession>A0ABD6EQG6</accession>
<feature type="region of interest" description="Disordered" evidence="1">
    <location>
        <begin position="175"/>
        <end position="199"/>
    </location>
</feature>
<comment type="caution">
    <text evidence="3">The sequence shown here is derived from an EMBL/GenBank/DDBJ whole genome shotgun (WGS) entry which is preliminary data.</text>
</comment>
<dbReference type="AlphaFoldDB" id="A0ABD6EQG6"/>
<evidence type="ECO:0000256" key="1">
    <source>
        <dbReference type="SAM" id="MobiDB-lite"/>
    </source>
</evidence>
<reference evidence="3 4" key="1">
    <citation type="submission" date="2024-08" db="EMBL/GenBank/DDBJ databases">
        <title>Gnathostoma spinigerum genome.</title>
        <authorList>
            <person name="Gonzalez-Bertolin B."/>
            <person name="Monzon S."/>
            <person name="Zaballos A."/>
            <person name="Jimenez P."/>
            <person name="Dekumyoy P."/>
            <person name="Varona S."/>
            <person name="Cuesta I."/>
            <person name="Sumanam S."/>
            <person name="Adisakwattana P."/>
            <person name="Gasser R.B."/>
            <person name="Hernandez-Gonzalez A."/>
            <person name="Young N.D."/>
            <person name="Perteguer M.J."/>
        </authorList>
    </citation>
    <scope>NUCLEOTIDE SEQUENCE [LARGE SCALE GENOMIC DNA]</scope>
    <source>
        <strain evidence="3">AL3</strain>
        <tissue evidence="3">Liver</tissue>
    </source>
</reference>
<dbReference type="Pfam" id="PF14637">
    <property type="entry name" value="FNIP_M"/>
    <property type="match status" value="1"/>
</dbReference>
<dbReference type="PANTHER" id="PTHR21634:SF9">
    <property type="entry name" value="RE13835P"/>
    <property type="match status" value="1"/>
</dbReference>
<feature type="domain" description="Folliculin-interacting protein middle" evidence="2">
    <location>
        <begin position="264"/>
        <end position="373"/>
    </location>
</feature>
<dbReference type="PANTHER" id="PTHR21634">
    <property type="entry name" value="RE13835P"/>
    <property type="match status" value="1"/>
</dbReference>
<gene>
    <name evidence="3" type="ORF">AB6A40_008807</name>
</gene>
<dbReference type="InterPro" id="IPR028085">
    <property type="entry name" value="FNIP_mid_dom"/>
</dbReference>
<dbReference type="Proteomes" id="UP001608902">
    <property type="component" value="Unassembled WGS sequence"/>
</dbReference>
<keyword evidence="4" id="KW-1185">Reference proteome</keyword>
<sequence>MALFKHLLPRRSLRGGCEKRVSPSNDEHNNRGEFETPLFGDLCYKREYTLTKNDLRLVIISENERRLLYDSETVQLAKSGDVASSTPSSCGQFLFLRHRSDISAIGQMMFGSMASTKTDSFKIHHLSVGNRLLLSRVINVPKSSKSLSSECRNLIDNISCGECDSPYSTIRSLEGMRERKHRLSKSTEPPDGFTRSRNSSLQLDNEDISSVCFDKERAFSPNKLSKTRRIILSQKADLCDENNSGRWSSRSRLSSCSSVTDDDVRQVAIGLLFNESERNFVLQHLALLETEIVKLEAQLIKASLSKTRFIHIIYQAWMEFIRSVCLLYNSPRLLNPVWLSLLRDETYDDAAASFCSHLASLIRSLDSKTTGLYVLSTARRY</sequence>
<dbReference type="EMBL" id="JBGFUD010008482">
    <property type="protein sequence ID" value="MFH4982098.1"/>
    <property type="molecule type" value="Genomic_DNA"/>
</dbReference>
<proteinExistence type="predicted"/>